<dbReference type="Pfam" id="PF24249">
    <property type="entry name" value="DUF7452"/>
    <property type="match status" value="3"/>
</dbReference>
<dbReference type="Proteomes" id="UP000473574">
    <property type="component" value="Unassembled WGS sequence"/>
</dbReference>
<reference evidence="3 4" key="1">
    <citation type="journal article" date="2020" name="Microb. Ecol.">
        <title>Ecogenomics of the Marine Benthic Filamentous Cyanobacterium Adonisia.</title>
        <authorList>
            <person name="Walter J.M."/>
            <person name="Coutinho F.H."/>
            <person name="Leomil L."/>
            <person name="Hargreaves P.I."/>
            <person name="Campeao M.E."/>
            <person name="Vieira V.V."/>
            <person name="Silva B.S."/>
            <person name="Fistarol G.O."/>
            <person name="Salomon P.S."/>
            <person name="Sawabe T."/>
            <person name="Mino S."/>
            <person name="Hosokawa M."/>
            <person name="Miyashita H."/>
            <person name="Maruyama F."/>
            <person name="van Verk M.C."/>
            <person name="Dutilh B.E."/>
            <person name="Thompson C.C."/>
            <person name="Thompson F.L."/>
        </authorList>
    </citation>
    <scope>NUCLEOTIDE SEQUENCE [LARGE SCALE GENOMIC DNA]</scope>
    <source>
        <strain evidence="3 4">CCMR0082</strain>
    </source>
</reference>
<feature type="region of interest" description="Disordered" evidence="1">
    <location>
        <begin position="716"/>
        <end position="744"/>
    </location>
</feature>
<name>A0A6M0S553_9CYAN</name>
<comment type="caution">
    <text evidence="3">The sequence shown here is derived from an EMBL/GenBank/DDBJ whole genome shotgun (WGS) entry which is preliminary data.</text>
</comment>
<gene>
    <name evidence="3" type="ORF">D0962_12105</name>
</gene>
<dbReference type="AlphaFoldDB" id="A0A6M0S553"/>
<proteinExistence type="predicted"/>
<evidence type="ECO:0000256" key="1">
    <source>
        <dbReference type="SAM" id="MobiDB-lite"/>
    </source>
</evidence>
<dbReference type="RefSeq" id="WP_163663023.1">
    <property type="nucleotide sequence ID" value="NZ_QZCE01000002.1"/>
</dbReference>
<evidence type="ECO:0000313" key="3">
    <source>
        <dbReference type="EMBL" id="NEZ63516.1"/>
    </source>
</evidence>
<sequence>MNRISLALMGKLAKLHQDSLAEKDTFVAINKLAEAYTLYDFEQPQHPQEFAEITNFIVPSKRFYEPDTTKFIWDVYKDSLGKAFAASGNFLTAEEEAKLQEALAYVEDSENRENYYTCQDEALAAAAELASLISQKTAAERDDDTDAVASLNDLIAIARQREEAASRKWQDIGNKLVYENHQNIKFQLEARYPSNILEHYKSKLSGAEREKIGKGTSGYYYPTSFVPSNFFKEGGSGWASIAMDAREVDEYYNYAKNTVFKDYQDFFSDEQDELEIEKISVDIGILSVVRDWFSIDLFHQRFWDLPKFIAPLSDGESSPTGSLSVLPVKMIFLRNLDVELKEDSAKNRNTFKKTIGKNLPIFVGNVMLNASPQLKSGSVNILSTPKALNYQAVKKDRQILHRQIDNQSGVQILKGKNINALKTQLTASSTVQPVAFTNFTGSTKIALGRARVLTQSAGMYLISHKAVPTNISSHITNINNGVTNGNRNFLLFTTQKYGVYNTHETGVWFNGSQWTVYNQNRKPMPKNNQVNVLAVNPALNRNVFVHTTTKNNTSGHITTLNHGLTNNQSNAIVLVTQHYGKYNVSQVGVWFSGGKWKIYNEDLKPMPIGTKFNILVLKPGAPIRFGGLEGVAFQHKVTDATKQGSMKHVSYINNGFSNGVPQGIVFVTQRWINTYNPNPIGVWYSNNKWTVYNQNRKPLPNNVTFNVLVLKPARAAVPKPRPRPVPRPAPKPRPAPSKPVEKDPDKEIEDLFPAFWLAGFVCKNLPKAPNPDPDLDWI</sequence>
<evidence type="ECO:0000313" key="4">
    <source>
        <dbReference type="Proteomes" id="UP000473574"/>
    </source>
</evidence>
<accession>A0A6M0S553</accession>
<feature type="domain" description="DUF7452" evidence="2">
    <location>
        <begin position="632"/>
        <end position="709"/>
    </location>
</feature>
<dbReference type="EMBL" id="QZCE01000002">
    <property type="protein sequence ID" value="NEZ63516.1"/>
    <property type="molecule type" value="Genomic_DNA"/>
</dbReference>
<feature type="domain" description="DUF7452" evidence="2">
    <location>
        <begin position="540"/>
        <end position="616"/>
    </location>
</feature>
<evidence type="ECO:0000259" key="2">
    <source>
        <dbReference type="Pfam" id="PF24249"/>
    </source>
</evidence>
<organism evidence="3 4">
    <name type="scientific">Adonisia turfae CCMR0082</name>
    <dbReference type="NCBI Taxonomy" id="2304604"/>
    <lineage>
        <taxon>Bacteria</taxon>
        <taxon>Bacillati</taxon>
        <taxon>Cyanobacteriota</taxon>
        <taxon>Adonisia</taxon>
        <taxon>Adonisia turfae</taxon>
    </lineage>
</organism>
<dbReference type="InterPro" id="IPR055875">
    <property type="entry name" value="DUF7452"/>
</dbReference>
<feature type="compositionally biased region" description="Pro residues" evidence="1">
    <location>
        <begin position="723"/>
        <end position="737"/>
    </location>
</feature>
<protein>
    <recommendedName>
        <fullName evidence="2">DUF7452 domain-containing protein</fullName>
    </recommendedName>
</protein>
<feature type="domain" description="DUF7452" evidence="2">
    <location>
        <begin position="452"/>
        <end position="533"/>
    </location>
</feature>